<evidence type="ECO:0000256" key="2">
    <source>
        <dbReference type="ARBA" id="ARBA00008520"/>
    </source>
</evidence>
<dbReference type="PANTHER" id="PTHR43649">
    <property type="entry name" value="ARABINOSE-BINDING PROTEIN-RELATED"/>
    <property type="match status" value="1"/>
</dbReference>
<dbReference type="EMBL" id="FMAH01000049">
    <property type="protein sequence ID" value="SCB45647.1"/>
    <property type="molecule type" value="Genomic_DNA"/>
</dbReference>
<dbReference type="STRING" id="411945.GA0061102_104942"/>
<evidence type="ECO:0000256" key="3">
    <source>
        <dbReference type="ARBA" id="ARBA00022764"/>
    </source>
</evidence>
<gene>
    <name evidence="5" type="ORF">GA0061102_104942</name>
</gene>
<evidence type="ECO:0000256" key="4">
    <source>
        <dbReference type="SAM" id="SignalP"/>
    </source>
</evidence>
<dbReference type="Gene3D" id="3.40.190.10">
    <property type="entry name" value="Periplasmic binding protein-like II"/>
    <property type="match status" value="2"/>
</dbReference>
<keyword evidence="5" id="KW-0762">Sugar transport</keyword>
<sequence>MLKGLKSIVAAVAIVAASSASYAEEGKILRVTAASSDLNAMWVELCKTFEKEHPGVTVELDNTSRNYDDLVQATLRASITHSLPDISFQGANSMRVFIDRKLAVPLNQFLNTDTSESRKALSPAVASIGSQSGETYALGFGVAEPVVYFNLDLMKKIGFTADNLPKKWDDIISAGDKITKLGDNNLGLFFQYDSAEFFWDALIFSQGARLMKADESDIAFDGPEGLKALEIIAEIGKVGQASSDMSRDQARSLFAAGKLAILFDSNSNLPRFETDSKDKFQVAVGVFPMLSEKGQLPAAGSIAMMFADTSARQLLAWEFLKFVTGPTGQGIVAHRSGWIPANDFAIQNSPELRSHFDKNPNYHASLEQLPKLTGWYAFPGPNSLKITKGIVDVMRDVMTLKKSPQDGLGVMATSTRKLLASK</sequence>
<keyword evidence="4" id="KW-0732">Signal</keyword>
<accession>A0A1C3X052</accession>
<name>A0A1C3X052_9HYPH</name>
<keyword evidence="5" id="KW-0813">Transport</keyword>
<dbReference type="InterPro" id="IPR006059">
    <property type="entry name" value="SBP"/>
</dbReference>
<dbReference type="PANTHER" id="PTHR43649:SF12">
    <property type="entry name" value="DIACETYLCHITOBIOSE BINDING PROTEIN DASA"/>
    <property type="match status" value="1"/>
</dbReference>
<dbReference type="Proteomes" id="UP000199435">
    <property type="component" value="Unassembled WGS sequence"/>
</dbReference>
<evidence type="ECO:0000313" key="6">
    <source>
        <dbReference type="Proteomes" id="UP000199435"/>
    </source>
</evidence>
<organism evidence="5 6">
    <name type="scientific">Rhizobium miluonense</name>
    <dbReference type="NCBI Taxonomy" id="411945"/>
    <lineage>
        <taxon>Bacteria</taxon>
        <taxon>Pseudomonadati</taxon>
        <taxon>Pseudomonadota</taxon>
        <taxon>Alphaproteobacteria</taxon>
        <taxon>Hyphomicrobiales</taxon>
        <taxon>Rhizobiaceae</taxon>
        <taxon>Rhizobium/Agrobacterium group</taxon>
        <taxon>Rhizobium</taxon>
    </lineage>
</organism>
<feature type="signal peptide" evidence="4">
    <location>
        <begin position="1"/>
        <end position="23"/>
    </location>
</feature>
<evidence type="ECO:0000313" key="5">
    <source>
        <dbReference type="EMBL" id="SCB45647.1"/>
    </source>
</evidence>
<dbReference type="OrthoDB" id="2509690at2"/>
<dbReference type="AlphaFoldDB" id="A0A1C3X052"/>
<comment type="subcellular location">
    <subcellularLocation>
        <location evidence="1">Periplasm</location>
    </subcellularLocation>
</comment>
<dbReference type="InterPro" id="IPR050490">
    <property type="entry name" value="Bact_solute-bd_prot1"/>
</dbReference>
<dbReference type="Pfam" id="PF13416">
    <property type="entry name" value="SBP_bac_8"/>
    <property type="match status" value="1"/>
</dbReference>
<comment type="similarity">
    <text evidence="2">Belongs to the bacterial solute-binding protein 1 family.</text>
</comment>
<evidence type="ECO:0000256" key="1">
    <source>
        <dbReference type="ARBA" id="ARBA00004418"/>
    </source>
</evidence>
<reference evidence="6" key="1">
    <citation type="submission" date="2016-08" db="EMBL/GenBank/DDBJ databases">
        <authorList>
            <person name="Varghese N."/>
            <person name="Submissions Spin"/>
        </authorList>
    </citation>
    <scope>NUCLEOTIDE SEQUENCE [LARGE SCALE GENOMIC DNA]</scope>
    <source>
        <strain evidence="6">HAMBI 2971</strain>
    </source>
</reference>
<keyword evidence="3" id="KW-0574">Periplasm</keyword>
<dbReference type="GO" id="GO:0042597">
    <property type="term" value="C:periplasmic space"/>
    <property type="evidence" value="ECO:0007669"/>
    <property type="project" value="UniProtKB-SubCell"/>
</dbReference>
<proteinExistence type="inferred from homology"/>
<protein>
    <submittedName>
        <fullName evidence="5">Multiple sugar transport system substrate-binding protein</fullName>
    </submittedName>
</protein>
<keyword evidence="6" id="KW-1185">Reference proteome</keyword>
<dbReference type="SUPFAM" id="SSF53850">
    <property type="entry name" value="Periplasmic binding protein-like II"/>
    <property type="match status" value="1"/>
</dbReference>
<feature type="chain" id="PRO_5008686051" evidence="4">
    <location>
        <begin position="24"/>
        <end position="422"/>
    </location>
</feature>
<dbReference type="RefSeq" id="WP_092855223.1">
    <property type="nucleotide sequence ID" value="NZ_FMAH01000049.1"/>
</dbReference>